<feature type="signal peptide" evidence="1">
    <location>
        <begin position="1"/>
        <end position="23"/>
    </location>
</feature>
<keyword evidence="4" id="KW-1185">Reference proteome</keyword>
<gene>
    <name evidence="3" type="ORF">FIA58_017045</name>
</gene>
<dbReference type="InterPro" id="IPR005151">
    <property type="entry name" value="Tail-specific_protease"/>
</dbReference>
<proteinExistence type="predicted"/>
<evidence type="ECO:0000313" key="3">
    <source>
        <dbReference type="EMBL" id="NHN27389.1"/>
    </source>
</evidence>
<sequence>MKLFFLALILCFATFLVSGQNKSYISTKNAIEDIDYLVKTIEKIHYNPYFLLNKEAFNKSKDELINNFNQDSITLKKFVATGMKLVAKMSGGHTAMDWKNVSLMPELTTYNFIPFTGILDDDKQGLIVTRSVREDIKKGVLIKSINGISIVELYKECMTFLGGIDSYKKASCEKILPLYLYFTEKTSAPYSIEIDGIDKKVEARAITISELIPFLNQNQSKENYTFEITEDNIGLLHYNSCSDYNVFRKFLKSTFKILKTKKINKLIIDIRENSGGNSSLNDLLLSYITDKPYRQSSGRFWKVSEQSKLAYKKNSYETIFGEDFMKKYYDSENQSIIESFDEGLTNPTRSKNYFNGKTCFLIGPNTFSSANFLADAVKTYNLSTLIGTSTGEYTNDFGEQIEFQLPHSGNYIYVSSTYDIGANGNLTLFEPVYPDIRVKENVLPFAINWIKKN</sequence>
<dbReference type="SUPFAM" id="SSF52096">
    <property type="entry name" value="ClpP/crotonase"/>
    <property type="match status" value="1"/>
</dbReference>
<reference evidence="3" key="1">
    <citation type="submission" date="2019-05" db="EMBL/GenBank/DDBJ databases">
        <authorList>
            <person name="Lianzixin W."/>
        </authorList>
    </citation>
    <scope>NUCLEOTIDE SEQUENCE</scope>
    <source>
        <strain evidence="3">EC11</strain>
    </source>
</reference>
<evidence type="ECO:0000259" key="2">
    <source>
        <dbReference type="Pfam" id="PF03572"/>
    </source>
</evidence>
<accession>A0ABX0IU12</accession>
<dbReference type="Pfam" id="PF03572">
    <property type="entry name" value="Peptidase_S41"/>
    <property type="match status" value="1"/>
</dbReference>
<comment type="caution">
    <text evidence="3">The sequence shown here is derived from an EMBL/GenBank/DDBJ whole genome shotgun (WGS) entry which is preliminary data.</text>
</comment>
<organism evidence="3 4">
    <name type="scientific">Flavobacterium jejuense</name>
    <dbReference type="NCBI Taxonomy" id="1544455"/>
    <lineage>
        <taxon>Bacteria</taxon>
        <taxon>Pseudomonadati</taxon>
        <taxon>Bacteroidota</taxon>
        <taxon>Flavobacteriia</taxon>
        <taxon>Flavobacteriales</taxon>
        <taxon>Flavobacteriaceae</taxon>
        <taxon>Flavobacterium</taxon>
    </lineage>
</organism>
<name>A0ABX0IU12_9FLAO</name>
<dbReference type="EMBL" id="VEVQ02000013">
    <property type="protein sequence ID" value="NHN27389.1"/>
    <property type="molecule type" value="Genomic_DNA"/>
</dbReference>
<dbReference type="InterPro" id="IPR029045">
    <property type="entry name" value="ClpP/crotonase-like_dom_sf"/>
</dbReference>
<dbReference type="Gene3D" id="3.90.226.10">
    <property type="entry name" value="2-enoyl-CoA Hydratase, Chain A, domain 1"/>
    <property type="match status" value="1"/>
</dbReference>
<feature type="chain" id="PRO_5045499933" description="Tail specific protease domain-containing protein" evidence="1">
    <location>
        <begin position="24"/>
        <end position="453"/>
    </location>
</feature>
<keyword evidence="1" id="KW-0732">Signal</keyword>
<feature type="domain" description="Tail specific protease" evidence="2">
    <location>
        <begin position="232"/>
        <end position="437"/>
    </location>
</feature>
<dbReference type="RefSeq" id="WP_140963900.1">
    <property type="nucleotide sequence ID" value="NZ_VEVQ02000013.1"/>
</dbReference>
<dbReference type="Proteomes" id="UP000817854">
    <property type="component" value="Unassembled WGS sequence"/>
</dbReference>
<evidence type="ECO:0000256" key="1">
    <source>
        <dbReference type="SAM" id="SignalP"/>
    </source>
</evidence>
<reference evidence="3" key="2">
    <citation type="submission" date="2020-02" db="EMBL/GenBank/DDBJ databases">
        <title>Flavobacterium profundi sp. nov., isolated from a deep-sea seamount.</title>
        <authorList>
            <person name="Zhang D.-C."/>
        </authorList>
    </citation>
    <scope>NUCLEOTIDE SEQUENCE</scope>
    <source>
        <strain evidence="3">EC11</strain>
    </source>
</reference>
<evidence type="ECO:0000313" key="4">
    <source>
        <dbReference type="Proteomes" id="UP000817854"/>
    </source>
</evidence>
<protein>
    <recommendedName>
        <fullName evidence="2">Tail specific protease domain-containing protein</fullName>
    </recommendedName>
</protein>